<reference evidence="8 9" key="1">
    <citation type="submission" date="2020-11" db="EMBL/GenBank/DDBJ databases">
        <title>Kefir isolates.</title>
        <authorList>
            <person name="Marcisauskas S."/>
            <person name="Kim Y."/>
            <person name="Blasche S."/>
        </authorList>
    </citation>
    <scope>NUCLEOTIDE SEQUENCE [LARGE SCALE GENOMIC DNA]</scope>
    <source>
        <strain evidence="8 9">KR</strain>
    </source>
</reference>
<dbReference type="Gene3D" id="3.40.50.720">
    <property type="entry name" value="NAD(P)-binding Rossmann-like Domain"/>
    <property type="match status" value="1"/>
</dbReference>
<dbReference type="CDD" id="cd08233">
    <property type="entry name" value="butanediol_DH_like"/>
    <property type="match status" value="1"/>
</dbReference>
<name>A0A9P7B302_RHOMI</name>
<dbReference type="Proteomes" id="UP000777482">
    <property type="component" value="Unassembled WGS sequence"/>
</dbReference>
<dbReference type="OrthoDB" id="3941538at2759"/>
<evidence type="ECO:0000313" key="9">
    <source>
        <dbReference type="Proteomes" id="UP000777482"/>
    </source>
</evidence>
<evidence type="ECO:0000256" key="4">
    <source>
        <dbReference type="ARBA" id="ARBA00022833"/>
    </source>
</evidence>
<dbReference type="InterPro" id="IPR002328">
    <property type="entry name" value="ADH_Zn_CS"/>
</dbReference>
<dbReference type="SUPFAM" id="SSF50129">
    <property type="entry name" value="GroES-like"/>
    <property type="match status" value="1"/>
</dbReference>
<keyword evidence="4 6" id="KW-0862">Zinc</keyword>
<dbReference type="GO" id="GO:0000721">
    <property type="term" value="F:(R,R)-butanediol dehydrogenase activity"/>
    <property type="evidence" value="ECO:0007669"/>
    <property type="project" value="TreeGrafter"/>
</dbReference>
<dbReference type="AlphaFoldDB" id="A0A9P7B302"/>
<evidence type="ECO:0000259" key="7">
    <source>
        <dbReference type="SMART" id="SM00829"/>
    </source>
</evidence>
<accession>A0A9P7B302</accession>
<comment type="caution">
    <text evidence="8">The sequence shown here is derived from an EMBL/GenBank/DDBJ whole genome shotgun (WGS) entry which is preliminary data.</text>
</comment>
<dbReference type="GO" id="GO:0005737">
    <property type="term" value="C:cytoplasm"/>
    <property type="evidence" value="ECO:0007669"/>
    <property type="project" value="TreeGrafter"/>
</dbReference>
<comment type="cofactor">
    <cofactor evidence="1 6">
        <name>Zn(2+)</name>
        <dbReference type="ChEBI" id="CHEBI:29105"/>
    </cofactor>
</comment>
<organism evidence="8 9">
    <name type="scientific">Rhodotorula mucilaginosa</name>
    <name type="common">Yeast</name>
    <name type="synonym">Rhodotorula rubra</name>
    <dbReference type="NCBI Taxonomy" id="5537"/>
    <lineage>
        <taxon>Eukaryota</taxon>
        <taxon>Fungi</taxon>
        <taxon>Dikarya</taxon>
        <taxon>Basidiomycota</taxon>
        <taxon>Pucciniomycotina</taxon>
        <taxon>Microbotryomycetes</taxon>
        <taxon>Sporidiobolales</taxon>
        <taxon>Sporidiobolaceae</taxon>
        <taxon>Rhodotorula</taxon>
    </lineage>
</organism>
<dbReference type="GO" id="GO:0034079">
    <property type="term" value="P:butanediol biosynthetic process"/>
    <property type="evidence" value="ECO:0007669"/>
    <property type="project" value="TreeGrafter"/>
</dbReference>
<dbReference type="EMBL" id="PUHQ01000116">
    <property type="protein sequence ID" value="KAG0655584.1"/>
    <property type="molecule type" value="Genomic_DNA"/>
</dbReference>
<keyword evidence="9" id="KW-1185">Reference proteome</keyword>
<evidence type="ECO:0000256" key="3">
    <source>
        <dbReference type="ARBA" id="ARBA00022723"/>
    </source>
</evidence>
<keyword evidence="3 6" id="KW-0479">Metal-binding</keyword>
<dbReference type="InterPro" id="IPR013154">
    <property type="entry name" value="ADH-like_N"/>
</dbReference>
<evidence type="ECO:0000313" key="8">
    <source>
        <dbReference type="EMBL" id="KAG0655584.1"/>
    </source>
</evidence>
<evidence type="ECO:0000256" key="5">
    <source>
        <dbReference type="ARBA" id="ARBA00023002"/>
    </source>
</evidence>
<dbReference type="Pfam" id="PF00107">
    <property type="entry name" value="ADH_zinc_N"/>
    <property type="match status" value="1"/>
</dbReference>
<dbReference type="GO" id="GO:0008270">
    <property type="term" value="F:zinc ion binding"/>
    <property type="evidence" value="ECO:0007669"/>
    <property type="project" value="InterPro"/>
</dbReference>
<dbReference type="InterPro" id="IPR011032">
    <property type="entry name" value="GroES-like_sf"/>
</dbReference>
<comment type="similarity">
    <text evidence="2 6">Belongs to the zinc-containing alcohol dehydrogenase family.</text>
</comment>
<dbReference type="Gene3D" id="3.90.180.10">
    <property type="entry name" value="Medium-chain alcohol dehydrogenases, catalytic domain"/>
    <property type="match status" value="1"/>
</dbReference>
<dbReference type="SUPFAM" id="SSF51735">
    <property type="entry name" value="NAD(P)-binding Rossmann-fold domains"/>
    <property type="match status" value="1"/>
</dbReference>
<evidence type="ECO:0000256" key="6">
    <source>
        <dbReference type="RuleBase" id="RU361277"/>
    </source>
</evidence>
<dbReference type="PROSITE" id="PS00059">
    <property type="entry name" value="ADH_ZINC"/>
    <property type="match status" value="1"/>
</dbReference>
<dbReference type="PANTHER" id="PTHR43161">
    <property type="entry name" value="SORBITOL DEHYDROGENASE"/>
    <property type="match status" value="1"/>
</dbReference>
<dbReference type="InterPro" id="IPR036291">
    <property type="entry name" value="NAD(P)-bd_dom_sf"/>
</dbReference>
<protein>
    <recommendedName>
        <fullName evidence="7">Enoyl reductase (ER) domain-containing protein</fullName>
    </recommendedName>
</protein>
<feature type="domain" description="Enoyl reductase (ER)" evidence="7">
    <location>
        <begin position="16"/>
        <end position="381"/>
    </location>
</feature>
<keyword evidence="5" id="KW-0560">Oxidoreductase</keyword>
<evidence type="ECO:0000256" key="2">
    <source>
        <dbReference type="ARBA" id="ARBA00008072"/>
    </source>
</evidence>
<dbReference type="SMART" id="SM00829">
    <property type="entry name" value="PKS_ER"/>
    <property type="match status" value="1"/>
</dbReference>
<proteinExistence type="inferred from homology"/>
<evidence type="ECO:0000256" key="1">
    <source>
        <dbReference type="ARBA" id="ARBA00001947"/>
    </source>
</evidence>
<dbReference type="PANTHER" id="PTHR43161:SF23">
    <property type="entry name" value="(R,R)-BUTANEDIOL DEHYDROGENASE-RELATED"/>
    <property type="match status" value="1"/>
</dbReference>
<sequence length="391" mass="42014">MPDIGQKTMKAAMFYGAGDIRIEEVEVPKPSDRHVLVKVAWCGICGTEGPILCPDKTPHPITGCTLPVCLGHEFSGVVVQVGPNVKGDWKEGDRVVIESVISCGDCYACKHGCNNGKWRSFFPSLFAPTRVPHDARTDKRDRAACSKLGFVGLSGNGGGLAEYFSSPEEYLHHLPDNVSLKTGAMCEPLAVAIHAVRRAGFQKGMSALVLGAGPIGIFITKVLIAQGASKVICSEPSSTRREKAKLAGAHHLFSPLETDIVAEVRKLTGSDSGVDLAFEAAANERALVTAIKAVKTRGTVLNVSVWSREPRIPMNELVFSEKAILGASCYRDDHPAVMDALSSGSIKLEQFITATIPLEQLVEGGFRELLENNEQHVKILVSPSGQMDQPF</sequence>
<dbReference type="Pfam" id="PF08240">
    <property type="entry name" value="ADH_N"/>
    <property type="match status" value="1"/>
</dbReference>
<dbReference type="InterPro" id="IPR020843">
    <property type="entry name" value="ER"/>
</dbReference>
<dbReference type="InterPro" id="IPR013149">
    <property type="entry name" value="ADH-like_C"/>
</dbReference>
<gene>
    <name evidence="8" type="ORF">C6P46_000807</name>
</gene>